<evidence type="ECO:0000256" key="5">
    <source>
        <dbReference type="ARBA" id="ARBA00022777"/>
    </source>
</evidence>
<dbReference type="InterPro" id="IPR003661">
    <property type="entry name" value="HisK_dim/P_dom"/>
</dbReference>
<evidence type="ECO:0000259" key="10">
    <source>
        <dbReference type="PROSITE" id="PS50112"/>
    </source>
</evidence>
<dbReference type="EC" id="2.7.13.3" evidence="2"/>
<dbReference type="InterPro" id="IPR000700">
    <property type="entry name" value="PAS-assoc_C"/>
</dbReference>
<dbReference type="CDD" id="cd00082">
    <property type="entry name" value="HisKA"/>
    <property type="match status" value="1"/>
</dbReference>
<dbReference type="AlphaFoldDB" id="A0A401FY70"/>
<evidence type="ECO:0000256" key="2">
    <source>
        <dbReference type="ARBA" id="ARBA00012438"/>
    </source>
</evidence>
<dbReference type="SMART" id="SM00448">
    <property type="entry name" value="REC"/>
    <property type="match status" value="1"/>
</dbReference>
<dbReference type="Pfam" id="PF13426">
    <property type="entry name" value="PAS_9"/>
    <property type="match status" value="1"/>
</dbReference>
<evidence type="ECO:0000256" key="7">
    <source>
        <dbReference type="SAM" id="Coils"/>
    </source>
</evidence>
<comment type="caution">
    <text evidence="12">The sequence shown here is derived from an EMBL/GenBank/DDBJ whole genome shotgun (WGS) entry which is preliminary data.</text>
</comment>
<dbReference type="SMART" id="SM00091">
    <property type="entry name" value="PAS"/>
    <property type="match status" value="4"/>
</dbReference>
<dbReference type="Gene3D" id="3.40.50.2300">
    <property type="match status" value="1"/>
</dbReference>
<dbReference type="PROSITE" id="PS50112">
    <property type="entry name" value="PAS"/>
    <property type="match status" value="3"/>
</dbReference>
<accession>A0A401FY70</accession>
<dbReference type="Pfam" id="PF08448">
    <property type="entry name" value="PAS_4"/>
    <property type="match status" value="1"/>
</dbReference>
<keyword evidence="3 6" id="KW-0597">Phosphoprotein</keyword>
<gene>
    <name evidence="12" type="ORF">DENIS_2846</name>
</gene>
<dbReference type="SMART" id="SM00387">
    <property type="entry name" value="HATPase_c"/>
    <property type="match status" value="1"/>
</dbReference>
<dbReference type="GO" id="GO:0000155">
    <property type="term" value="F:phosphorelay sensor kinase activity"/>
    <property type="evidence" value="ECO:0007669"/>
    <property type="project" value="InterPro"/>
</dbReference>
<dbReference type="Gene3D" id="3.30.565.10">
    <property type="entry name" value="Histidine kinase-like ATPase, C-terminal domain"/>
    <property type="match status" value="1"/>
</dbReference>
<keyword evidence="4" id="KW-0808">Transferase</keyword>
<protein>
    <recommendedName>
        <fullName evidence="2">histidine kinase</fullName>
        <ecNumber evidence="2">2.7.13.3</ecNumber>
    </recommendedName>
</protein>
<dbReference type="SMART" id="SM00086">
    <property type="entry name" value="PAC"/>
    <property type="match status" value="4"/>
</dbReference>
<dbReference type="InterPro" id="IPR001789">
    <property type="entry name" value="Sig_transdc_resp-reg_receiver"/>
</dbReference>
<dbReference type="CDD" id="cd00130">
    <property type="entry name" value="PAS"/>
    <property type="match status" value="3"/>
</dbReference>
<evidence type="ECO:0000256" key="3">
    <source>
        <dbReference type="ARBA" id="ARBA00022553"/>
    </source>
</evidence>
<evidence type="ECO:0000259" key="8">
    <source>
        <dbReference type="PROSITE" id="PS50109"/>
    </source>
</evidence>
<dbReference type="PROSITE" id="PS50110">
    <property type="entry name" value="RESPONSE_REGULATORY"/>
    <property type="match status" value="1"/>
</dbReference>
<evidence type="ECO:0000256" key="4">
    <source>
        <dbReference type="ARBA" id="ARBA00022679"/>
    </source>
</evidence>
<dbReference type="GO" id="GO:0006355">
    <property type="term" value="P:regulation of DNA-templated transcription"/>
    <property type="evidence" value="ECO:0007669"/>
    <property type="project" value="InterPro"/>
</dbReference>
<sequence>MQKKSSSEQLEQKIRALEETLAANKAELDELRNKKLLFEQIIERTPLSLVIFDRQLRYLGYAKKYLEDYGITATDLLGRHHYEVFPDIPAEWKKDHLKCLAGQSIGPQEERITRAGGKQLWVKRELIPWRNNVGEIGGGIVFNEVITRRKEEQITLRKRVRKFRLLAEHSPLSIVIIQDGLFAYSNKATYSLFEYTPEEIAAWEPDDLARVIHPEDREFVIGKMDRTVTKIPEDKRTHAPYRIISKSGIVKWVRQYSRPVVYQGRPANMATLIDITERIEALEALGKSEARHRAFSDVTFEAIFISEKGVCMETNRAATEMFGYTYDELLGIFGTDVIAEESREIVRRNMLSGYEKPYEIIAQRKDGTKFHAEIRGKIADYKNRSVRITVVRDIDQERKALQALRESEQRYRELVESISDALYAASPEGTIIYIASTINDILGFSASEIIGRNYLDFVDETDKARIRKEFANRQRGIGIRESKEYRLLDKSGKACWVRMSTTPVIKDGQVVELRGVLSDIRKQKQTEEEKKQLEVRLERAKRMEALGTLAGSVAHDLNNILSGVVSYPELLLMDIPEDSPLRKPIQTIRKSGEKAAAIVQDLLTLARQSVIAPKPVNMNQLIVEYLKSPEAEKLRIEHPDVSFHTNLAPDLFNISGSPFHLFKVIMNLAHNGAEAIPEKGELGIRTRNFYMEKPLRGTANWREGEYIEIAVTDSGVGIAPENVERIFEPFYTRKKMGRSGTGLGMTVVWGTVRDHSGYIDVDSTPGRGTSVKVYLPACHRKIKNSPAPASVSSLMGRGESILVVDDMKEQREIVSKILTRLGYTVKAVPSGETAVEYLKNHSADLIVMDMIMKDGMDGLETYRKIIEINPDQRAIISSGFSKTERVKEAQKLGVGTYVRKPYTMEKIGIAILNELRKPFSERT</sequence>
<organism evidence="12 13">
    <name type="scientific">Desulfonema ishimotonii</name>
    <dbReference type="NCBI Taxonomy" id="45657"/>
    <lineage>
        <taxon>Bacteria</taxon>
        <taxon>Pseudomonadati</taxon>
        <taxon>Thermodesulfobacteriota</taxon>
        <taxon>Desulfobacteria</taxon>
        <taxon>Desulfobacterales</taxon>
        <taxon>Desulfococcaceae</taxon>
        <taxon>Desulfonema</taxon>
    </lineage>
</organism>
<dbReference type="PANTHER" id="PTHR43304">
    <property type="entry name" value="PHYTOCHROME-LIKE PROTEIN CPH1"/>
    <property type="match status" value="1"/>
</dbReference>
<evidence type="ECO:0000313" key="13">
    <source>
        <dbReference type="Proteomes" id="UP000288096"/>
    </source>
</evidence>
<dbReference type="CDD" id="cd00156">
    <property type="entry name" value="REC"/>
    <property type="match status" value="1"/>
</dbReference>
<dbReference type="InterPro" id="IPR004358">
    <property type="entry name" value="Sig_transdc_His_kin-like_C"/>
</dbReference>
<reference evidence="13" key="2">
    <citation type="submission" date="2019-01" db="EMBL/GenBank/DDBJ databases">
        <title>Genome sequence of Desulfonema ishimotonii strain Tokyo 01.</title>
        <authorList>
            <person name="Fukui M."/>
        </authorList>
    </citation>
    <scope>NUCLEOTIDE SEQUENCE [LARGE SCALE GENOMIC DNA]</scope>
    <source>
        <strain evidence="13">Tokyo 01</strain>
    </source>
</reference>
<evidence type="ECO:0000259" key="11">
    <source>
        <dbReference type="PROSITE" id="PS50113"/>
    </source>
</evidence>
<dbReference type="InterPro" id="IPR035965">
    <property type="entry name" value="PAS-like_dom_sf"/>
</dbReference>
<dbReference type="Proteomes" id="UP000288096">
    <property type="component" value="Unassembled WGS sequence"/>
</dbReference>
<dbReference type="InterPro" id="IPR013656">
    <property type="entry name" value="PAS_4"/>
</dbReference>
<dbReference type="InterPro" id="IPR036097">
    <property type="entry name" value="HisK_dim/P_sf"/>
</dbReference>
<dbReference type="NCBIfam" id="TIGR00229">
    <property type="entry name" value="sensory_box"/>
    <property type="match status" value="4"/>
</dbReference>
<dbReference type="Pfam" id="PF00512">
    <property type="entry name" value="HisKA"/>
    <property type="match status" value="1"/>
</dbReference>
<dbReference type="PRINTS" id="PR00344">
    <property type="entry name" value="BCTRLSENSOR"/>
</dbReference>
<dbReference type="Pfam" id="PF02518">
    <property type="entry name" value="HATPase_c"/>
    <property type="match status" value="1"/>
</dbReference>
<dbReference type="EMBL" id="BEXT01000001">
    <property type="protein sequence ID" value="GBC61884.1"/>
    <property type="molecule type" value="Genomic_DNA"/>
</dbReference>
<dbReference type="Pfam" id="PF00072">
    <property type="entry name" value="Response_reg"/>
    <property type="match status" value="1"/>
</dbReference>
<dbReference type="PANTHER" id="PTHR43304:SF1">
    <property type="entry name" value="PAC DOMAIN-CONTAINING PROTEIN"/>
    <property type="match status" value="1"/>
</dbReference>
<feature type="domain" description="Histidine kinase" evidence="8">
    <location>
        <begin position="552"/>
        <end position="779"/>
    </location>
</feature>
<feature type="domain" description="PAS" evidence="10">
    <location>
        <begin position="305"/>
        <end position="357"/>
    </location>
</feature>
<dbReference type="SMART" id="SM00388">
    <property type="entry name" value="HisKA"/>
    <property type="match status" value="1"/>
</dbReference>
<dbReference type="InterPro" id="IPR052162">
    <property type="entry name" value="Sensor_kinase/Photoreceptor"/>
</dbReference>
<dbReference type="InterPro" id="IPR005467">
    <property type="entry name" value="His_kinase_dom"/>
</dbReference>
<dbReference type="InterPro" id="IPR011006">
    <property type="entry name" value="CheY-like_superfamily"/>
</dbReference>
<feature type="coiled-coil region" evidence="7">
    <location>
        <begin position="7"/>
        <end position="34"/>
    </location>
</feature>
<comment type="catalytic activity">
    <reaction evidence="1">
        <text>ATP + protein L-histidine = ADP + protein N-phospho-L-histidine.</text>
        <dbReference type="EC" id="2.7.13.3"/>
    </reaction>
</comment>
<feature type="domain" description="PAC" evidence="11">
    <location>
        <begin position="106"/>
        <end position="158"/>
    </location>
</feature>
<dbReference type="InterPro" id="IPR013655">
    <property type="entry name" value="PAS_fold_3"/>
</dbReference>
<evidence type="ECO:0000313" key="12">
    <source>
        <dbReference type="EMBL" id="GBC61884.1"/>
    </source>
</evidence>
<dbReference type="PROSITE" id="PS50113">
    <property type="entry name" value="PAC"/>
    <property type="match status" value="2"/>
</dbReference>
<keyword evidence="5" id="KW-0418">Kinase</keyword>
<name>A0A401FY70_9BACT</name>
<feature type="domain" description="Response regulatory" evidence="9">
    <location>
        <begin position="800"/>
        <end position="915"/>
    </location>
</feature>
<dbReference type="OrthoDB" id="45683at2"/>
<dbReference type="InterPro" id="IPR036890">
    <property type="entry name" value="HATPase_C_sf"/>
</dbReference>
<reference evidence="13" key="1">
    <citation type="submission" date="2017-11" db="EMBL/GenBank/DDBJ databases">
        <authorList>
            <person name="Watanabe M."/>
            <person name="Kojima H."/>
        </authorList>
    </citation>
    <scope>NUCLEOTIDE SEQUENCE [LARGE SCALE GENOMIC DNA]</scope>
    <source>
        <strain evidence="13">Tokyo 01</strain>
    </source>
</reference>
<feature type="domain" description="PAC" evidence="11">
    <location>
        <begin position="481"/>
        <end position="532"/>
    </location>
</feature>
<keyword evidence="13" id="KW-1185">Reference proteome</keyword>
<keyword evidence="7" id="KW-0175">Coiled coil</keyword>
<dbReference type="SUPFAM" id="SSF55874">
    <property type="entry name" value="ATPase domain of HSP90 chaperone/DNA topoisomerase II/histidine kinase"/>
    <property type="match status" value="1"/>
</dbReference>
<dbReference type="Pfam" id="PF00989">
    <property type="entry name" value="PAS"/>
    <property type="match status" value="1"/>
</dbReference>
<dbReference type="InterPro" id="IPR001610">
    <property type="entry name" value="PAC"/>
</dbReference>
<dbReference type="PROSITE" id="PS50109">
    <property type="entry name" value="HIS_KIN"/>
    <property type="match status" value="1"/>
</dbReference>
<dbReference type="InterPro" id="IPR013767">
    <property type="entry name" value="PAS_fold"/>
</dbReference>
<dbReference type="Pfam" id="PF08447">
    <property type="entry name" value="PAS_3"/>
    <property type="match status" value="1"/>
</dbReference>
<dbReference type="InterPro" id="IPR000014">
    <property type="entry name" value="PAS"/>
</dbReference>
<proteinExistence type="predicted"/>
<dbReference type="RefSeq" id="WP_124329116.1">
    <property type="nucleotide sequence ID" value="NZ_BEXT01000001.1"/>
</dbReference>
<evidence type="ECO:0000259" key="9">
    <source>
        <dbReference type="PROSITE" id="PS50110"/>
    </source>
</evidence>
<dbReference type="SUPFAM" id="SSF55785">
    <property type="entry name" value="PYP-like sensor domain (PAS domain)"/>
    <property type="match status" value="4"/>
</dbReference>
<dbReference type="InterPro" id="IPR003594">
    <property type="entry name" value="HATPase_dom"/>
</dbReference>
<feature type="modified residue" description="4-aspartylphosphate" evidence="6">
    <location>
        <position position="849"/>
    </location>
</feature>
<evidence type="ECO:0000256" key="6">
    <source>
        <dbReference type="PROSITE-ProRule" id="PRU00169"/>
    </source>
</evidence>
<feature type="domain" description="PAS" evidence="10">
    <location>
        <begin position="407"/>
        <end position="468"/>
    </location>
</feature>
<dbReference type="SUPFAM" id="SSF52172">
    <property type="entry name" value="CheY-like"/>
    <property type="match status" value="1"/>
</dbReference>
<dbReference type="Gene3D" id="3.30.450.20">
    <property type="entry name" value="PAS domain"/>
    <property type="match status" value="4"/>
</dbReference>
<feature type="domain" description="PAS" evidence="10">
    <location>
        <begin position="179"/>
        <end position="231"/>
    </location>
</feature>
<evidence type="ECO:0000256" key="1">
    <source>
        <dbReference type="ARBA" id="ARBA00000085"/>
    </source>
</evidence>
<dbReference type="Gene3D" id="1.10.287.130">
    <property type="match status" value="1"/>
</dbReference>
<dbReference type="SUPFAM" id="SSF47384">
    <property type="entry name" value="Homodimeric domain of signal transducing histidine kinase"/>
    <property type="match status" value="1"/>
</dbReference>